<keyword evidence="3" id="KW-1185">Reference proteome</keyword>
<dbReference type="Proteomes" id="UP000248330">
    <property type="component" value="Unassembled WGS sequence"/>
</dbReference>
<name>A0A318E477_9GAMM</name>
<feature type="region of interest" description="Disordered" evidence="1">
    <location>
        <begin position="172"/>
        <end position="203"/>
    </location>
</feature>
<evidence type="ECO:0000313" key="2">
    <source>
        <dbReference type="EMBL" id="PXV65814.1"/>
    </source>
</evidence>
<sequence length="203" mass="22897">MGRARDRSIRGRLKAAWKRAVADGRRRDGHAEWTLAAVLKLTREAHYECPAAVELAAAIDDFVARLWLAVHCQDHESTPTAAPTGISLDEAVEVARTLDQMLEDGELKRPTHLIRADSRRRGGIVNAIKEDQASAGRDEKIANALNRVRREELDNATQFVADKFQMSPANVRKRVAAHLKRQQEKEQEKKIQSLRHSRGWNKG</sequence>
<feature type="compositionally biased region" description="Basic and acidic residues" evidence="1">
    <location>
        <begin position="181"/>
        <end position="191"/>
    </location>
</feature>
<reference evidence="2 3" key="1">
    <citation type="submission" date="2018-04" db="EMBL/GenBank/DDBJ databases">
        <title>Genomic Encyclopedia of Type Strains, Phase IV (KMG-IV): sequencing the most valuable type-strain genomes for metagenomic binning, comparative biology and taxonomic classification.</title>
        <authorList>
            <person name="Goeker M."/>
        </authorList>
    </citation>
    <scope>NUCLEOTIDE SEQUENCE [LARGE SCALE GENOMIC DNA]</scope>
    <source>
        <strain evidence="2 3">DSM 104150</strain>
    </source>
</reference>
<accession>A0A318E477</accession>
<evidence type="ECO:0000256" key="1">
    <source>
        <dbReference type="SAM" id="MobiDB-lite"/>
    </source>
</evidence>
<comment type="caution">
    <text evidence="2">The sequence shown here is derived from an EMBL/GenBank/DDBJ whole genome shotgun (WGS) entry which is preliminary data.</text>
</comment>
<evidence type="ECO:0000313" key="3">
    <source>
        <dbReference type="Proteomes" id="UP000248330"/>
    </source>
</evidence>
<dbReference type="EMBL" id="QICN01000009">
    <property type="protein sequence ID" value="PXV65814.1"/>
    <property type="molecule type" value="Genomic_DNA"/>
</dbReference>
<organism evidence="2 3">
    <name type="scientific">Sinimarinibacterium flocculans</name>
    <dbReference type="NCBI Taxonomy" id="985250"/>
    <lineage>
        <taxon>Bacteria</taxon>
        <taxon>Pseudomonadati</taxon>
        <taxon>Pseudomonadota</taxon>
        <taxon>Gammaproteobacteria</taxon>
        <taxon>Nevskiales</taxon>
        <taxon>Nevskiaceae</taxon>
        <taxon>Sinimarinibacterium</taxon>
    </lineage>
</organism>
<gene>
    <name evidence="2" type="ORF">C8D93_109194</name>
</gene>
<feature type="compositionally biased region" description="Basic residues" evidence="1">
    <location>
        <begin position="192"/>
        <end position="203"/>
    </location>
</feature>
<proteinExistence type="predicted"/>
<dbReference type="AlphaFoldDB" id="A0A318E477"/>
<protein>
    <submittedName>
        <fullName evidence="2">Uncharacterized protein</fullName>
    </submittedName>
</protein>